<evidence type="ECO:0000313" key="1">
    <source>
        <dbReference type="EMBL" id="GIY44095.1"/>
    </source>
</evidence>
<dbReference type="EMBL" id="BPLQ01009454">
    <property type="protein sequence ID" value="GIY44095.1"/>
    <property type="molecule type" value="Genomic_DNA"/>
</dbReference>
<gene>
    <name evidence="1" type="primary">AVEN_252456_1</name>
    <name evidence="1" type="ORF">CDAR_557611</name>
</gene>
<dbReference type="Proteomes" id="UP001054837">
    <property type="component" value="Unassembled WGS sequence"/>
</dbReference>
<protein>
    <submittedName>
        <fullName evidence="1">Uncharacterized protein</fullName>
    </submittedName>
</protein>
<organism evidence="1 2">
    <name type="scientific">Caerostris darwini</name>
    <dbReference type="NCBI Taxonomy" id="1538125"/>
    <lineage>
        <taxon>Eukaryota</taxon>
        <taxon>Metazoa</taxon>
        <taxon>Ecdysozoa</taxon>
        <taxon>Arthropoda</taxon>
        <taxon>Chelicerata</taxon>
        <taxon>Arachnida</taxon>
        <taxon>Araneae</taxon>
        <taxon>Araneomorphae</taxon>
        <taxon>Entelegynae</taxon>
        <taxon>Araneoidea</taxon>
        <taxon>Araneidae</taxon>
        <taxon>Caerostris</taxon>
    </lineage>
</organism>
<comment type="caution">
    <text evidence="1">The sequence shown here is derived from an EMBL/GenBank/DDBJ whole genome shotgun (WGS) entry which is preliminary data.</text>
</comment>
<sequence>MAAYPRIADDNLHVALEYSYLNQGPLDAAADFQPSCQLPYADCAAQAYRYSPMARSYSAPPSASMPSPSLMASRPRLHPDHPSSMVHQHFPGLQNLSGNTPTNTFSTSECPIAIPSKYLQIPIQSSVAIKFLILLG</sequence>
<dbReference type="AlphaFoldDB" id="A0AAV4TDD9"/>
<accession>A0AAV4TDD9</accession>
<proteinExistence type="predicted"/>
<evidence type="ECO:0000313" key="2">
    <source>
        <dbReference type="Proteomes" id="UP001054837"/>
    </source>
</evidence>
<keyword evidence="2" id="KW-1185">Reference proteome</keyword>
<name>A0AAV4TDD9_9ARAC</name>
<reference evidence="1 2" key="1">
    <citation type="submission" date="2021-06" db="EMBL/GenBank/DDBJ databases">
        <title>Caerostris darwini draft genome.</title>
        <authorList>
            <person name="Kono N."/>
            <person name="Arakawa K."/>
        </authorList>
    </citation>
    <scope>NUCLEOTIDE SEQUENCE [LARGE SCALE GENOMIC DNA]</scope>
</reference>